<protein>
    <submittedName>
        <fullName evidence="2">24309_t:CDS:1</fullName>
    </submittedName>
</protein>
<evidence type="ECO:0000256" key="1">
    <source>
        <dbReference type="SAM" id="MobiDB-lite"/>
    </source>
</evidence>
<evidence type="ECO:0000313" key="3">
    <source>
        <dbReference type="Proteomes" id="UP000789901"/>
    </source>
</evidence>
<sequence>RLDKTHKEEGVVRANALTKRKSTQEDEHEEIFEENIAKQQNKKQKVNNTENDKENTFYNSYDALNSSMFMEYNTDINSLTWGDKVELELNALKDTTNIWNNSSTEPLNVEQEETQKPLMEGVNQEPTLNEVQQKEQTLEQELMQDSVEEKDQDTLLLQGEKADLITEKGNEKHEVPEQVPYHAPTPDTIMDNIEISTSIVGAQTQQSVECSVERENQTNTGSSLVTNDVGTEMIEPTTKDPAPDKGEYAVTQHDSPEVLNIPKYMRGNENLRNELDTLPPTSNTTTQNNEYLDPKLSETSMESTEPNDPEWSQPDEFTTVVYK</sequence>
<organism evidence="2 3">
    <name type="scientific">Gigaspora margarita</name>
    <dbReference type="NCBI Taxonomy" id="4874"/>
    <lineage>
        <taxon>Eukaryota</taxon>
        <taxon>Fungi</taxon>
        <taxon>Fungi incertae sedis</taxon>
        <taxon>Mucoromycota</taxon>
        <taxon>Glomeromycotina</taxon>
        <taxon>Glomeromycetes</taxon>
        <taxon>Diversisporales</taxon>
        <taxon>Gigasporaceae</taxon>
        <taxon>Gigaspora</taxon>
    </lineage>
</organism>
<feature type="compositionally biased region" description="Polar residues" evidence="1">
    <location>
        <begin position="279"/>
        <end position="290"/>
    </location>
</feature>
<feature type="region of interest" description="Disordered" evidence="1">
    <location>
        <begin position="263"/>
        <end position="323"/>
    </location>
</feature>
<proteinExistence type="predicted"/>
<keyword evidence="3" id="KW-1185">Reference proteome</keyword>
<gene>
    <name evidence="2" type="ORF">GMARGA_LOCUS34339</name>
</gene>
<feature type="compositionally biased region" description="Polar residues" evidence="1">
    <location>
        <begin position="297"/>
        <end position="306"/>
    </location>
</feature>
<dbReference type="Proteomes" id="UP000789901">
    <property type="component" value="Unassembled WGS sequence"/>
</dbReference>
<name>A0ABN7WTS0_GIGMA</name>
<accession>A0ABN7WTS0</accession>
<evidence type="ECO:0000313" key="2">
    <source>
        <dbReference type="EMBL" id="CAG8839197.1"/>
    </source>
</evidence>
<reference evidence="2 3" key="1">
    <citation type="submission" date="2021-06" db="EMBL/GenBank/DDBJ databases">
        <authorList>
            <person name="Kallberg Y."/>
            <person name="Tangrot J."/>
            <person name="Rosling A."/>
        </authorList>
    </citation>
    <scope>NUCLEOTIDE SEQUENCE [LARGE SCALE GENOMIC DNA]</scope>
    <source>
        <strain evidence="2 3">120-4 pot B 10/14</strain>
    </source>
</reference>
<feature type="region of interest" description="Disordered" evidence="1">
    <location>
        <begin position="1"/>
        <end position="29"/>
    </location>
</feature>
<comment type="caution">
    <text evidence="2">The sequence shown here is derived from an EMBL/GenBank/DDBJ whole genome shotgun (WGS) entry which is preliminary data.</text>
</comment>
<feature type="region of interest" description="Disordered" evidence="1">
    <location>
        <begin position="34"/>
        <end position="53"/>
    </location>
</feature>
<feature type="non-terminal residue" evidence="2">
    <location>
        <position position="1"/>
    </location>
</feature>
<feature type="compositionally biased region" description="Basic and acidic residues" evidence="1">
    <location>
        <begin position="1"/>
        <end position="11"/>
    </location>
</feature>
<dbReference type="EMBL" id="CAJVQB010059931">
    <property type="protein sequence ID" value="CAG8839197.1"/>
    <property type="molecule type" value="Genomic_DNA"/>
</dbReference>